<dbReference type="EC" id="2.4.2.29" evidence="4"/>
<proteinExistence type="inferred from homology"/>
<evidence type="ECO:0000256" key="1">
    <source>
        <dbReference type="ARBA" id="ARBA00022676"/>
    </source>
</evidence>
<feature type="active site" description="Proton acceptor" evidence="4">
    <location>
        <position position="94"/>
    </location>
</feature>
<dbReference type="NCBIfam" id="TIGR00449">
    <property type="entry name" value="tgt_general"/>
    <property type="match status" value="1"/>
</dbReference>
<dbReference type="InterPro" id="IPR002616">
    <property type="entry name" value="tRNA_ribo_trans-like"/>
</dbReference>
<gene>
    <name evidence="4 7" type="primary">tgt</name>
    <name evidence="7" type="ORF">I2H36_11180</name>
</gene>
<evidence type="ECO:0000256" key="4">
    <source>
        <dbReference type="HAMAP-Rule" id="MF_00168"/>
    </source>
</evidence>
<comment type="subunit">
    <text evidence="4">Homodimer. Within each dimer, one monomer is responsible for RNA recognition and catalysis, while the other monomer binds to the replacement base PreQ1.</text>
</comment>
<feature type="binding site" evidence="4">
    <location>
        <position position="148"/>
    </location>
    <ligand>
        <name>substrate</name>
    </ligand>
</feature>
<dbReference type="EMBL" id="JADQDN010000005">
    <property type="protein sequence ID" value="MBF9196604.1"/>
    <property type="molecule type" value="Genomic_DNA"/>
</dbReference>
<keyword evidence="4" id="KW-0671">Queuosine biosynthesis</keyword>
<comment type="caution">
    <text evidence="4">Lacks conserved residue(s) required for the propagation of feature annotation.</text>
</comment>
<dbReference type="InterPro" id="IPR004803">
    <property type="entry name" value="TGT"/>
</dbReference>
<dbReference type="PANTHER" id="PTHR46499">
    <property type="entry name" value="QUEUINE TRNA-RIBOSYLTRANSFERASE"/>
    <property type="match status" value="1"/>
</dbReference>
<keyword evidence="8" id="KW-1185">Reference proteome</keyword>
<feature type="compositionally biased region" description="Basic and acidic residues" evidence="5">
    <location>
        <begin position="371"/>
        <end position="382"/>
    </location>
</feature>
<keyword evidence="1 4" id="KW-0328">Glycosyltransferase</keyword>
<keyword evidence="2 4" id="KW-0808">Transferase</keyword>
<feature type="region of interest" description="RNA binding" evidence="4">
    <location>
        <begin position="249"/>
        <end position="255"/>
    </location>
</feature>
<feature type="region of interest" description="Disordered" evidence="5">
    <location>
        <begin position="371"/>
        <end position="393"/>
    </location>
</feature>
<dbReference type="SUPFAM" id="SSF51713">
    <property type="entry name" value="tRNA-guanine transglycosylase"/>
    <property type="match status" value="1"/>
</dbReference>
<evidence type="ECO:0000256" key="3">
    <source>
        <dbReference type="ARBA" id="ARBA00022694"/>
    </source>
</evidence>
<dbReference type="Gene3D" id="3.20.20.105">
    <property type="entry name" value="Queuine tRNA-ribosyltransferase-like"/>
    <property type="match status" value="1"/>
</dbReference>
<dbReference type="InterPro" id="IPR036511">
    <property type="entry name" value="TGT-like_sf"/>
</dbReference>
<keyword evidence="3 4" id="KW-0819">tRNA processing</keyword>
<dbReference type="PANTHER" id="PTHR46499:SF1">
    <property type="entry name" value="QUEUINE TRNA-RIBOSYLTRANSFERASE"/>
    <property type="match status" value="1"/>
</dbReference>
<comment type="caution">
    <text evidence="7">The sequence shown here is derived from an EMBL/GenBank/DDBJ whole genome shotgun (WGS) entry which is preliminary data.</text>
</comment>
<feature type="region of interest" description="RNA binding; important for wobble base 34 recognition" evidence="4">
    <location>
        <begin position="273"/>
        <end position="277"/>
    </location>
</feature>
<name>A0ABS0HSY9_9HYPH</name>
<comment type="function">
    <text evidence="4">Catalyzes the base-exchange of a guanine (G) residue with the queuine precursor 7-aminomethyl-7-deazaguanine (PreQ1) at position 34 (anticodon wobble position) in tRNAs with GU(N) anticodons (tRNA-Asp, -Asn, -His and -Tyr). Catalysis occurs through a double-displacement mechanism. The nucleophile active site attacks the C1' of nucleotide 34 to detach the guanine base from the RNA, forming a covalent enzyme-RNA intermediate. The proton acceptor active site deprotonates the incoming PreQ1, allowing a nucleophilic attack on the C1' of the ribose to form the product. After dissociation, two additional enzymatic reactions on the tRNA convert PreQ1 to queuine (Q), resulting in the hypermodified nucleoside queuosine (7-(((4,5-cis-dihydroxy-2-cyclopenten-1-yl)amino)methyl)-7-deazaguanosine).</text>
</comment>
<feature type="domain" description="tRNA-guanine(15) transglycosylase-like" evidence="6">
    <location>
        <begin position="16"/>
        <end position="368"/>
    </location>
</feature>
<comment type="catalytic activity">
    <reaction evidence="4">
        <text>7-aminomethyl-7-carbaguanine + guanosine(34) in tRNA = 7-aminomethyl-7-carbaguanosine(34) in tRNA + guanine</text>
        <dbReference type="Rhea" id="RHEA:24104"/>
        <dbReference type="Rhea" id="RHEA-COMP:10341"/>
        <dbReference type="Rhea" id="RHEA-COMP:10342"/>
        <dbReference type="ChEBI" id="CHEBI:16235"/>
        <dbReference type="ChEBI" id="CHEBI:58703"/>
        <dbReference type="ChEBI" id="CHEBI:74269"/>
        <dbReference type="ChEBI" id="CHEBI:82833"/>
        <dbReference type="EC" id="2.4.2.29"/>
    </reaction>
</comment>
<feature type="binding site" evidence="4">
    <location>
        <begin position="94"/>
        <end position="98"/>
    </location>
    <ligand>
        <name>substrate</name>
    </ligand>
</feature>
<accession>A0ABS0HSY9</accession>
<organism evidence="7 8">
    <name type="scientific">Microvirga terrestris</name>
    <dbReference type="NCBI Taxonomy" id="2791024"/>
    <lineage>
        <taxon>Bacteria</taxon>
        <taxon>Pseudomonadati</taxon>
        <taxon>Pseudomonadota</taxon>
        <taxon>Alphaproteobacteria</taxon>
        <taxon>Hyphomicrobiales</taxon>
        <taxon>Methylobacteriaceae</taxon>
        <taxon>Microvirga</taxon>
    </lineage>
</organism>
<dbReference type="NCBIfam" id="TIGR00430">
    <property type="entry name" value="Q_tRNA_tgt"/>
    <property type="match status" value="1"/>
</dbReference>
<evidence type="ECO:0000259" key="6">
    <source>
        <dbReference type="Pfam" id="PF01702"/>
    </source>
</evidence>
<dbReference type="HAMAP" id="MF_00168">
    <property type="entry name" value="Q_tRNA_Tgt"/>
    <property type="match status" value="1"/>
</dbReference>
<sequence length="393" mass="43468">MTTETFTFNVNKTDGTARTGEIRMPRGVIRTPAFMPVGTAATVKAMYPDQVKALGADVVLGNTYHLMLRPGAERVARLGGLHHFMNWPYPILTDSGGFQVMSLSALRKIDETGVTFQSHIDGSTHALTPERSIEIQGLLGSDIQMQLDECVKLPCPDDVAEKAMRLSLRWAERCRVAFGEQPGKAMFGIVQGGAVARLRIESARELADLDLKGYAIGGLAVGEPQEVMLRMIETVEPHMPREKPRYLMGVGTPDDIVEAVRRGVDMFDCVMPTRAGRHGQVFTRHGRMNLRNARFAEDTSPLDPESKCTASNTYSRAYLHHLVRSNEILGMMLLTWNNLAYYQELMAGLRKAITDGRLESYIGEVKEGWAKGERDSKAEVGQHADNTAMAAED</sequence>
<dbReference type="Pfam" id="PF01702">
    <property type="entry name" value="TGT"/>
    <property type="match status" value="1"/>
</dbReference>
<evidence type="ECO:0000313" key="7">
    <source>
        <dbReference type="EMBL" id="MBF9196604.1"/>
    </source>
</evidence>
<dbReference type="Proteomes" id="UP000611708">
    <property type="component" value="Unassembled WGS sequence"/>
</dbReference>
<protein>
    <recommendedName>
        <fullName evidence="4">Queuine tRNA-ribosyltransferase</fullName>
        <ecNumber evidence="4">2.4.2.29</ecNumber>
    </recommendedName>
    <alternativeName>
        <fullName evidence="4">Guanine insertion enzyme</fullName>
    </alternativeName>
    <alternativeName>
        <fullName evidence="4">tRNA-guanine transglycosylase</fullName>
    </alternativeName>
</protein>
<reference evidence="7 8" key="1">
    <citation type="submission" date="2020-11" db="EMBL/GenBank/DDBJ databases">
        <authorList>
            <person name="Kim M.K."/>
        </authorList>
    </citation>
    <scope>NUCLEOTIDE SEQUENCE [LARGE SCALE GENOMIC DNA]</scope>
    <source>
        <strain evidence="7 8">BT290</strain>
    </source>
</reference>
<comment type="similarity">
    <text evidence="4">Belongs to the queuine tRNA-ribosyltransferase family.</text>
</comment>
<dbReference type="InterPro" id="IPR050076">
    <property type="entry name" value="ArchSynthase1/Queuine_TRR"/>
</dbReference>
<evidence type="ECO:0000256" key="5">
    <source>
        <dbReference type="SAM" id="MobiDB-lite"/>
    </source>
</evidence>
<evidence type="ECO:0000313" key="8">
    <source>
        <dbReference type="Proteomes" id="UP000611708"/>
    </source>
</evidence>
<feature type="binding site" evidence="4">
    <location>
        <position position="191"/>
    </location>
    <ligand>
        <name>substrate</name>
    </ligand>
</feature>
<dbReference type="RefSeq" id="WP_196263987.1">
    <property type="nucleotide sequence ID" value="NZ_JADQDN010000005.1"/>
</dbReference>
<comment type="pathway">
    <text evidence="4">tRNA modification; tRNA-queuosine biosynthesis.</text>
</comment>
<feature type="active site" description="Nucleophile" evidence="4">
    <location>
        <position position="268"/>
    </location>
</feature>
<feature type="binding site" evidence="4">
    <location>
        <position position="218"/>
    </location>
    <ligand>
        <name>substrate</name>
    </ligand>
</feature>
<evidence type="ECO:0000256" key="2">
    <source>
        <dbReference type="ARBA" id="ARBA00022679"/>
    </source>
</evidence>
<dbReference type="GO" id="GO:0016757">
    <property type="term" value="F:glycosyltransferase activity"/>
    <property type="evidence" value="ECO:0007669"/>
    <property type="project" value="UniProtKB-KW"/>
</dbReference>